<accession>A0ABW3BAQ9</accession>
<dbReference type="InterPro" id="IPR046214">
    <property type="entry name" value="DUF6247"/>
</dbReference>
<evidence type="ECO:0000313" key="2">
    <source>
        <dbReference type="Proteomes" id="UP001596956"/>
    </source>
</evidence>
<dbReference type="EMBL" id="JBHTHR010000029">
    <property type="protein sequence ID" value="MFD0800205.1"/>
    <property type="molecule type" value="Genomic_DNA"/>
</dbReference>
<keyword evidence="2" id="KW-1185">Reference proteome</keyword>
<name>A0ABW3BAQ9_9ACTN</name>
<reference evidence="2" key="1">
    <citation type="journal article" date="2019" name="Int. J. Syst. Evol. Microbiol.">
        <title>The Global Catalogue of Microorganisms (GCM) 10K type strain sequencing project: providing services to taxonomists for standard genome sequencing and annotation.</title>
        <authorList>
            <consortium name="The Broad Institute Genomics Platform"/>
            <consortium name="The Broad Institute Genome Sequencing Center for Infectious Disease"/>
            <person name="Wu L."/>
            <person name="Ma J."/>
        </authorList>
    </citation>
    <scope>NUCLEOTIDE SEQUENCE [LARGE SCALE GENOMIC DNA]</scope>
    <source>
        <strain evidence="2">CCUG 63369</strain>
    </source>
</reference>
<sequence length="116" mass="12917">MTEQYSEGSEAALIPRPAETPAALRRAVARILPSRLKEFDGQLLEASTEAQELMDIGPLRVFCYRWSRVIEIERYPVTARRLAELEHIVGTGHPDTGSAVKETSRILRDADAALGR</sequence>
<protein>
    <submittedName>
        <fullName evidence="1">DUF6247 family protein</fullName>
    </submittedName>
</protein>
<dbReference type="Proteomes" id="UP001596956">
    <property type="component" value="Unassembled WGS sequence"/>
</dbReference>
<proteinExistence type="predicted"/>
<evidence type="ECO:0000313" key="1">
    <source>
        <dbReference type="EMBL" id="MFD0800205.1"/>
    </source>
</evidence>
<dbReference type="Pfam" id="PF19760">
    <property type="entry name" value="DUF6247"/>
    <property type="match status" value="1"/>
</dbReference>
<comment type="caution">
    <text evidence="1">The sequence shown here is derived from an EMBL/GenBank/DDBJ whole genome shotgun (WGS) entry which is preliminary data.</text>
</comment>
<organism evidence="1 2">
    <name type="scientific">Streptomonospora algeriensis</name>
    <dbReference type="NCBI Taxonomy" id="995084"/>
    <lineage>
        <taxon>Bacteria</taxon>
        <taxon>Bacillati</taxon>
        <taxon>Actinomycetota</taxon>
        <taxon>Actinomycetes</taxon>
        <taxon>Streptosporangiales</taxon>
        <taxon>Nocardiopsidaceae</taxon>
        <taxon>Streptomonospora</taxon>
    </lineage>
</organism>
<gene>
    <name evidence="1" type="ORF">ACFQZU_02575</name>
</gene>